<evidence type="ECO:0000256" key="1">
    <source>
        <dbReference type="SAM" id="Phobius"/>
    </source>
</evidence>
<keyword evidence="1" id="KW-0472">Membrane</keyword>
<sequence>MHGGTITSGRSATFSVSGAYWINWNSSFSKTTEPFDTATLRPTSKALSSVIEMRPRFRSSSRFAKPARMLSPWVSTAVFIASGLVAGKLAGLIESMNWRA</sequence>
<dbReference type="Proteomes" id="UP000054770">
    <property type="component" value="Unassembled WGS sequence"/>
</dbReference>
<protein>
    <submittedName>
        <fullName evidence="2">Uncharacterized protein</fullName>
    </submittedName>
</protein>
<organism evidence="2 3">
    <name type="scientific">Caballeronia choica</name>
    <dbReference type="NCBI Taxonomy" id="326476"/>
    <lineage>
        <taxon>Bacteria</taxon>
        <taxon>Pseudomonadati</taxon>
        <taxon>Pseudomonadota</taxon>
        <taxon>Betaproteobacteria</taxon>
        <taxon>Burkholderiales</taxon>
        <taxon>Burkholderiaceae</taxon>
        <taxon>Caballeronia</taxon>
    </lineage>
</organism>
<comment type="caution">
    <text evidence="2">The sequence shown here is derived from an EMBL/GenBank/DDBJ whole genome shotgun (WGS) entry which is preliminary data.</text>
</comment>
<keyword evidence="3" id="KW-1185">Reference proteome</keyword>
<evidence type="ECO:0000313" key="3">
    <source>
        <dbReference type="Proteomes" id="UP000054770"/>
    </source>
</evidence>
<evidence type="ECO:0000313" key="2">
    <source>
        <dbReference type="EMBL" id="SAL45670.1"/>
    </source>
</evidence>
<dbReference type="EMBL" id="FCON02000018">
    <property type="protein sequence ID" value="SAL45670.1"/>
    <property type="molecule type" value="Genomic_DNA"/>
</dbReference>
<reference evidence="2" key="1">
    <citation type="submission" date="2016-01" db="EMBL/GenBank/DDBJ databases">
        <authorList>
            <person name="Peeters C."/>
        </authorList>
    </citation>
    <scope>NUCLEOTIDE SEQUENCE [LARGE SCALE GENOMIC DNA]</scope>
    <source>
        <strain evidence="2">LMG 22940</strain>
    </source>
</reference>
<accession>A0A158HPQ9</accession>
<gene>
    <name evidence="2" type="ORF">AWB68_02162</name>
</gene>
<proteinExistence type="predicted"/>
<keyword evidence="1" id="KW-1133">Transmembrane helix</keyword>
<dbReference type="AlphaFoldDB" id="A0A158HPQ9"/>
<keyword evidence="1" id="KW-0812">Transmembrane</keyword>
<name>A0A158HPQ9_9BURK</name>
<feature type="transmembrane region" description="Helical" evidence="1">
    <location>
        <begin position="70"/>
        <end position="93"/>
    </location>
</feature>